<proteinExistence type="inferred from homology"/>
<evidence type="ECO:0000256" key="1">
    <source>
        <dbReference type="ARBA" id="ARBA00005384"/>
    </source>
</evidence>
<dbReference type="Gene3D" id="1.10.10.10">
    <property type="entry name" value="Winged helix-like DNA-binding domain superfamily/Winged helix DNA-binding domain"/>
    <property type="match status" value="1"/>
</dbReference>
<dbReference type="SUPFAM" id="SSF46785">
    <property type="entry name" value="Winged helix' DNA-binding domain"/>
    <property type="match status" value="1"/>
</dbReference>
<dbReference type="InterPro" id="IPR015424">
    <property type="entry name" value="PyrdxlP-dep_Trfase"/>
</dbReference>
<evidence type="ECO:0000313" key="8">
    <source>
        <dbReference type="Proteomes" id="UP000886723"/>
    </source>
</evidence>
<evidence type="ECO:0000256" key="5">
    <source>
        <dbReference type="ARBA" id="ARBA00023163"/>
    </source>
</evidence>
<dbReference type="GO" id="GO:0003677">
    <property type="term" value="F:DNA binding"/>
    <property type="evidence" value="ECO:0007669"/>
    <property type="project" value="UniProtKB-KW"/>
</dbReference>
<protein>
    <submittedName>
        <fullName evidence="7">PLP-dependent aminotransferase family protein</fullName>
    </submittedName>
</protein>
<dbReference type="InterPro" id="IPR000524">
    <property type="entry name" value="Tscrpt_reg_HTH_GntR"/>
</dbReference>
<dbReference type="PROSITE" id="PS50949">
    <property type="entry name" value="HTH_GNTR"/>
    <property type="match status" value="1"/>
</dbReference>
<comment type="similarity">
    <text evidence="1">In the C-terminal section; belongs to the class-I pyridoxal-phosphate-dependent aminotransferase family.</text>
</comment>
<dbReference type="SMART" id="SM00345">
    <property type="entry name" value="HTH_GNTR"/>
    <property type="match status" value="1"/>
</dbReference>
<comment type="caution">
    <text evidence="7">The sequence shown here is derived from an EMBL/GenBank/DDBJ whole genome shotgun (WGS) entry which is preliminary data.</text>
</comment>
<evidence type="ECO:0000256" key="3">
    <source>
        <dbReference type="ARBA" id="ARBA00023015"/>
    </source>
</evidence>
<name>A0A9D1NX86_9FIRM</name>
<dbReference type="Proteomes" id="UP000886723">
    <property type="component" value="Unassembled WGS sequence"/>
</dbReference>
<dbReference type="CDD" id="cd00609">
    <property type="entry name" value="AAT_like"/>
    <property type="match status" value="1"/>
</dbReference>
<keyword evidence="4" id="KW-0238">DNA-binding</keyword>
<sequence>MQELMIPLDSRQKVPLYQQIYRHIREEIGEGRIAPGEKLPSTRLLAANLGVSRSTVDLAYEQLYAEGFITSRPYRGYFACDIEGLYRQPRPERREAAAGEPRREAPEFDFALNGIDRDGFPYNTWKKLSRQVLAEDPDGELFSLGDPRGDAGLRREIASYLSHARGVNCQPDQVIVGAGNDYLLLLLHVILGPGRKVAMDNPTYPSAWLDFEKVGYEMCPILPDDRGMQARQLEACGADLAYVMPSHHFPLGTVMPIQRRMQLLAWAAGGNRFLIEDDYDSEFRYKGKPVPSLQGYDTAGRVIYLGTFSKSLAPAIRVSYMVLPPVLLETYRQRASNFSATVSRVDQKILELFLRDGYFERHLNRMRGIYRGKHDCLLNCLKGKPGIRIRGENAGVHLLVSLENGLSEGEAIRRAATAGVRVYGLSEYCVEGYVPDGAPTLLLGYATLKEEEIMEAARRLGKMWEIDR</sequence>
<dbReference type="PRINTS" id="PR00035">
    <property type="entry name" value="HTHGNTR"/>
</dbReference>
<dbReference type="SUPFAM" id="SSF53383">
    <property type="entry name" value="PLP-dependent transferases"/>
    <property type="match status" value="1"/>
</dbReference>
<dbReference type="GO" id="GO:0008483">
    <property type="term" value="F:transaminase activity"/>
    <property type="evidence" value="ECO:0007669"/>
    <property type="project" value="UniProtKB-KW"/>
</dbReference>
<accession>A0A9D1NX86</accession>
<reference evidence="7" key="1">
    <citation type="submission" date="2020-10" db="EMBL/GenBank/DDBJ databases">
        <authorList>
            <person name="Gilroy R."/>
        </authorList>
    </citation>
    <scope>NUCLEOTIDE SEQUENCE</scope>
    <source>
        <strain evidence="7">ChiBcec2-4451</strain>
    </source>
</reference>
<evidence type="ECO:0000313" key="7">
    <source>
        <dbReference type="EMBL" id="HIV14153.1"/>
    </source>
</evidence>
<dbReference type="Gene3D" id="3.40.640.10">
    <property type="entry name" value="Type I PLP-dependent aspartate aminotransferase-like (Major domain)"/>
    <property type="match status" value="1"/>
</dbReference>
<dbReference type="CDD" id="cd07377">
    <property type="entry name" value="WHTH_GntR"/>
    <property type="match status" value="1"/>
</dbReference>
<feature type="domain" description="HTH gntR-type" evidence="6">
    <location>
        <begin position="14"/>
        <end position="82"/>
    </location>
</feature>
<keyword evidence="2" id="KW-0663">Pyridoxal phosphate</keyword>
<evidence type="ECO:0000259" key="6">
    <source>
        <dbReference type="PROSITE" id="PS50949"/>
    </source>
</evidence>
<dbReference type="InterPro" id="IPR015421">
    <property type="entry name" value="PyrdxlP-dep_Trfase_major"/>
</dbReference>
<reference evidence="7" key="2">
    <citation type="journal article" date="2021" name="PeerJ">
        <title>Extensive microbial diversity within the chicken gut microbiome revealed by metagenomics and culture.</title>
        <authorList>
            <person name="Gilroy R."/>
            <person name="Ravi A."/>
            <person name="Getino M."/>
            <person name="Pursley I."/>
            <person name="Horton D.L."/>
            <person name="Alikhan N.F."/>
            <person name="Baker D."/>
            <person name="Gharbi K."/>
            <person name="Hall N."/>
            <person name="Watson M."/>
            <person name="Adriaenssens E.M."/>
            <person name="Foster-Nyarko E."/>
            <person name="Jarju S."/>
            <person name="Secka A."/>
            <person name="Antonio M."/>
            <person name="Oren A."/>
            <person name="Chaudhuri R.R."/>
            <person name="La Ragione R."/>
            <person name="Hildebrand F."/>
            <person name="Pallen M.J."/>
        </authorList>
    </citation>
    <scope>NUCLEOTIDE SEQUENCE</scope>
    <source>
        <strain evidence="7">ChiBcec2-4451</strain>
    </source>
</reference>
<gene>
    <name evidence="7" type="ORF">IAA63_13590</name>
</gene>
<keyword evidence="5" id="KW-0804">Transcription</keyword>
<keyword evidence="7" id="KW-0808">Transferase</keyword>
<keyword evidence="7" id="KW-0032">Aminotransferase</keyword>
<dbReference type="PANTHER" id="PTHR46577:SF1">
    <property type="entry name" value="HTH-TYPE TRANSCRIPTIONAL REGULATORY PROTEIN GABR"/>
    <property type="match status" value="1"/>
</dbReference>
<dbReference type="Pfam" id="PF00392">
    <property type="entry name" value="GntR"/>
    <property type="match status" value="1"/>
</dbReference>
<dbReference type="InterPro" id="IPR036388">
    <property type="entry name" value="WH-like_DNA-bd_sf"/>
</dbReference>
<organism evidence="7 8">
    <name type="scientific">Candidatus Pullilachnospira stercoravium</name>
    <dbReference type="NCBI Taxonomy" id="2840913"/>
    <lineage>
        <taxon>Bacteria</taxon>
        <taxon>Bacillati</taxon>
        <taxon>Bacillota</taxon>
        <taxon>Clostridia</taxon>
        <taxon>Lachnospirales</taxon>
        <taxon>Lachnospiraceae</taxon>
        <taxon>Lachnospiraceae incertae sedis</taxon>
        <taxon>Candidatus Pullilachnospira</taxon>
    </lineage>
</organism>
<dbReference type="EMBL" id="DVON01000285">
    <property type="protein sequence ID" value="HIV14153.1"/>
    <property type="molecule type" value="Genomic_DNA"/>
</dbReference>
<dbReference type="GO" id="GO:0030170">
    <property type="term" value="F:pyridoxal phosphate binding"/>
    <property type="evidence" value="ECO:0007669"/>
    <property type="project" value="InterPro"/>
</dbReference>
<evidence type="ECO:0000256" key="2">
    <source>
        <dbReference type="ARBA" id="ARBA00022898"/>
    </source>
</evidence>
<dbReference type="Pfam" id="PF00155">
    <property type="entry name" value="Aminotran_1_2"/>
    <property type="match status" value="1"/>
</dbReference>
<keyword evidence="3" id="KW-0805">Transcription regulation</keyword>
<dbReference type="InterPro" id="IPR036390">
    <property type="entry name" value="WH_DNA-bd_sf"/>
</dbReference>
<dbReference type="InterPro" id="IPR051446">
    <property type="entry name" value="HTH_trans_reg/aminotransferase"/>
</dbReference>
<dbReference type="InterPro" id="IPR004839">
    <property type="entry name" value="Aminotransferase_I/II_large"/>
</dbReference>
<dbReference type="PANTHER" id="PTHR46577">
    <property type="entry name" value="HTH-TYPE TRANSCRIPTIONAL REGULATORY PROTEIN GABR"/>
    <property type="match status" value="1"/>
</dbReference>
<dbReference type="AlphaFoldDB" id="A0A9D1NX86"/>
<dbReference type="GO" id="GO:0003700">
    <property type="term" value="F:DNA-binding transcription factor activity"/>
    <property type="evidence" value="ECO:0007669"/>
    <property type="project" value="InterPro"/>
</dbReference>
<evidence type="ECO:0000256" key="4">
    <source>
        <dbReference type="ARBA" id="ARBA00023125"/>
    </source>
</evidence>